<dbReference type="InterPro" id="IPR032675">
    <property type="entry name" value="LRR_dom_sf"/>
</dbReference>
<feature type="region of interest" description="Disordered" evidence="3">
    <location>
        <begin position="176"/>
        <end position="197"/>
    </location>
</feature>
<keyword evidence="4" id="KW-1185">Reference proteome</keyword>
<dbReference type="FunFam" id="3.80.10.10:FF:000094">
    <property type="entry name" value="protein C21orf2 isoform X1"/>
    <property type="match status" value="1"/>
</dbReference>
<dbReference type="Proteomes" id="UP000001819">
    <property type="component" value="Chromosome X"/>
</dbReference>
<proteinExistence type="predicted"/>
<dbReference type="InterPro" id="IPR025875">
    <property type="entry name" value="Leu-rich_rpt_4"/>
</dbReference>
<evidence type="ECO:0000313" key="5">
    <source>
        <dbReference type="RefSeq" id="XP_001354746.3"/>
    </source>
</evidence>
<evidence type="ECO:0000256" key="2">
    <source>
        <dbReference type="ARBA" id="ARBA00022737"/>
    </source>
</evidence>
<name>A0A6I8UFP3_DROPS</name>
<evidence type="ECO:0000256" key="1">
    <source>
        <dbReference type="ARBA" id="ARBA00022614"/>
    </source>
</evidence>
<dbReference type="SUPFAM" id="SSF52058">
    <property type="entry name" value="L domain-like"/>
    <property type="match status" value="1"/>
</dbReference>
<dbReference type="InParanoid" id="A0A6I8UFP3"/>
<organism evidence="4 5">
    <name type="scientific">Drosophila pseudoobscura pseudoobscura</name>
    <name type="common">Fruit fly</name>
    <dbReference type="NCBI Taxonomy" id="46245"/>
    <lineage>
        <taxon>Eukaryota</taxon>
        <taxon>Metazoa</taxon>
        <taxon>Ecdysozoa</taxon>
        <taxon>Arthropoda</taxon>
        <taxon>Hexapoda</taxon>
        <taxon>Insecta</taxon>
        <taxon>Pterygota</taxon>
        <taxon>Neoptera</taxon>
        <taxon>Endopterygota</taxon>
        <taxon>Diptera</taxon>
        <taxon>Brachycera</taxon>
        <taxon>Muscomorpha</taxon>
        <taxon>Ephydroidea</taxon>
        <taxon>Drosophilidae</taxon>
        <taxon>Drosophila</taxon>
        <taxon>Sophophora</taxon>
    </lineage>
</organism>
<dbReference type="PROSITE" id="PS51450">
    <property type="entry name" value="LRR"/>
    <property type="match status" value="2"/>
</dbReference>
<keyword evidence="2" id="KW-0677">Repeat</keyword>
<dbReference type="GO" id="GO:0007010">
    <property type="term" value="P:cytoskeleton organization"/>
    <property type="evidence" value="ECO:0007669"/>
    <property type="project" value="TreeGrafter"/>
</dbReference>
<dbReference type="Pfam" id="PF12799">
    <property type="entry name" value="LRR_4"/>
    <property type="match status" value="1"/>
</dbReference>
<protein>
    <submittedName>
        <fullName evidence="5">Uncharacterized protein</fullName>
    </submittedName>
</protein>
<gene>
    <name evidence="5" type="primary">LOC4815298</name>
</gene>
<sequence length="393" mass="43575">MVILTEQLVEAKSKVSDIRYAIRLNAWGSDLHDISILLRMPRLEVLALSLNKIRSLSSLQNCHRLKEVYLRRNEIQSFEELKHLRNAQGLRSLWMDENPCSEAAGANYRACVLRMLPQVTKLDDVEVCESELKAALQNVPYPSPKSTIRAPVPQSVSNPKGIAARASREAFEREHQRGAPSSVAGINGARGRPQAPARLYPMTPFRETSEEDEDEIMLPIASPRERIRFGTASALPGNVRELSQRVIPAENPSGNWLSTEFEDPRPHSLPAVQSVPSFSVPRCRTVTTAAGPGAFFVAQSRQGAHEPFGRRLAAMAEFSRSTPNEPDYDMLESGTSEAIHGSPGIAYSGMRRLRTNSNLLSSALCLIREMDITSLEDLSHAISEIVQERSRIS</sequence>
<dbReference type="Gene3D" id="3.80.10.10">
    <property type="entry name" value="Ribonuclease Inhibitor"/>
    <property type="match status" value="1"/>
</dbReference>
<accession>A0A6I8UFP3</accession>
<dbReference type="GO" id="GO:0036064">
    <property type="term" value="C:ciliary basal body"/>
    <property type="evidence" value="ECO:0007669"/>
    <property type="project" value="UniProtKB-ARBA"/>
</dbReference>
<dbReference type="PANTHER" id="PTHR18849:SF0">
    <property type="entry name" value="CILIA- AND FLAGELLA-ASSOCIATED PROTEIN 410-RELATED"/>
    <property type="match status" value="1"/>
</dbReference>
<dbReference type="AlphaFoldDB" id="A0A6I8UFP3"/>
<dbReference type="PANTHER" id="PTHR18849">
    <property type="entry name" value="LEUCINE RICH REPEAT PROTEIN"/>
    <property type="match status" value="1"/>
</dbReference>
<keyword evidence="1" id="KW-0433">Leucine-rich repeat</keyword>
<evidence type="ECO:0000256" key="3">
    <source>
        <dbReference type="SAM" id="MobiDB-lite"/>
    </source>
</evidence>
<dbReference type="RefSeq" id="XP_001354746.3">
    <property type="nucleotide sequence ID" value="XM_001354710.4"/>
</dbReference>
<evidence type="ECO:0000313" key="4">
    <source>
        <dbReference type="Proteomes" id="UP000001819"/>
    </source>
</evidence>
<dbReference type="KEGG" id="dpo:4815298"/>
<reference evidence="5" key="1">
    <citation type="submission" date="2025-08" db="UniProtKB">
        <authorList>
            <consortium name="RefSeq"/>
        </authorList>
    </citation>
    <scope>IDENTIFICATION</scope>
    <source>
        <strain evidence="5">MV-25-SWS-2005</strain>
        <tissue evidence="5">Whole body</tissue>
    </source>
</reference>
<dbReference type="GO" id="GO:0097733">
    <property type="term" value="C:photoreceptor cell cilium"/>
    <property type="evidence" value="ECO:0007669"/>
    <property type="project" value="UniProtKB-ARBA"/>
</dbReference>
<dbReference type="InterPro" id="IPR001611">
    <property type="entry name" value="Leu-rich_rpt"/>
</dbReference>